<dbReference type="EMBL" id="CP040017">
    <property type="protein sequence ID" value="QCP11712.1"/>
    <property type="molecule type" value="Genomic_DNA"/>
</dbReference>
<evidence type="ECO:0000259" key="2">
    <source>
        <dbReference type="Pfam" id="PF02342"/>
    </source>
</evidence>
<dbReference type="OrthoDB" id="2079357at2"/>
<dbReference type="RefSeq" id="WP_137314559.1">
    <property type="nucleotide sequence ID" value="NZ_CP040017.1"/>
</dbReference>
<dbReference type="GO" id="GO:0046690">
    <property type="term" value="P:response to tellurium ion"/>
    <property type="evidence" value="ECO:0007669"/>
    <property type="project" value="UniProtKB-KW"/>
</dbReference>
<dbReference type="Pfam" id="PF02342">
    <property type="entry name" value="TerD"/>
    <property type="match status" value="1"/>
</dbReference>
<reference evidence="3 6" key="2">
    <citation type="submission" date="2020-08" db="EMBL/GenBank/DDBJ databases">
        <title>Genomic Encyclopedia of Type Strains, Phase III (KMG-III): the genomes of soil and plant-associated and newly described type strains.</title>
        <authorList>
            <person name="Whitman W."/>
        </authorList>
    </citation>
    <scope>NUCLEOTIDE SEQUENCE [LARGE SCALE GENOMIC DNA]</scope>
    <source>
        <strain evidence="3 6">CECT 7753</strain>
    </source>
</reference>
<protein>
    <submittedName>
        <fullName evidence="3">Tellurite resistance protein TerA</fullName>
    </submittedName>
    <submittedName>
        <fullName evidence="4">Tellurium resistance protein</fullName>
    </submittedName>
</protein>
<evidence type="ECO:0000256" key="1">
    <source>
        <dbReference type="ARBA" id="ARBA00022686"/>
    </source>
</evidence>
<dbReference type="CDD" id="cd06974">
    <property type="entry name" value="TerD_like"/>
    <property type="match status" value="2"/>
</dbReference>
<keyword evidence="1" id="KW-0778">Tellurium resistance</keyword>
<accession>A0A4P8HSR5</accession>
<keyword evidence="5" id="KW-1185">Reference proteome</keyword>
<organism evidence="3 6">
    <name type="scientific">Pseudoduganella umbonata</name>
    <dbReference type="NCBI Taxonomy" id="864828"/>
    <lineage>
        <taxon>Bacteria</taxon>
        <taxon>Pseudomonadati</taxon>
        <taxon>Pseudomonadota</taxon>
        <taxon>Betaproteobacteria</taxon>
        <taxon>Burkholderiales</taxon>
        <taxon>Oxalobacteraceae</taxon>
        <taxon>Telluria group</taxon>
        <taxon>Pseudoduganella</taxon>
    </lineage>
</organism>
<sequence>MKTFIRGQKAKLSDLGLGSAFSVAIDLPAGGLSVDLSCFGLDAAGKLADDRYMIFFNQLASPDGAIRVNLSGSRAEFQLNLDALPASIDKLVFTGAIDGNGTMRGIGSGAMVLGGAATFALSGADFQEEKAVMLGELYRKDGVWRFGAVGQGFNGGLSALLAHFGGTEAAAAAAPASAPAPAPSPAPAPAPKISLSKVTLEKRGDKVSLAKGAAKRGFGRIRVNLNWNRNPSGAAPEQKSGGLLGMLGGALRPKGANGVDLDLGCLFELADGTAGGVQALGDSWGSFDSRPFIKLDSDDRTGTNTAGENLFINGDQFDQIRRILVFTFIYQGVPNWAATDGVVTIEVPDNAPVEVRLDHGGAGGMCAIASIENHNGQLQVTKLVDYIVSDGKISNHEAMDRKYGFGLRWARGSKS</sequence>
<dbReference type="PIRSF" id="PIRSF037118">
    <property type="entry name" value="Tellurite_resistance_TerA"/>
    <property type="match status" value="1"/>
</dbReference>
<dbReference type="InterPro" id="IPR017115">
    <property type="entry name" value="Tellurite_resistance_TerA"/>
</dbReference>
<gene>
    <name evidence="4" type="ORF">FCL38_15755</name>
    <name evidence="3" type="ORF">FHS02_001620</name>
</gene>
<evidence type="ECO:0000313" key="5">
    <source>
        <dbReference type="Proteomes" id="UP000298763"/>
    </source>
</evidence>
<dbReference type="AlphaFoldDB" id="A0A4P8HSR5"/>
<feature type="domain" description="TerD" evidence="2">
    <location>
        <begin position="28"/>
        <end position="164"/>
    </location>
</feature>
<reference evidence="4 5" key="1">
    <citation type="submission" date="2019-05" db="EMBL/GenBank/DDBJ databases">
        <title>Draft Genome Sequences of Six Type Strains of the Genus Massilia.</title>
        <authorList>
            <person name="Miess H."/>
            <person name="Frediansyhah A."/>
            <person name="Gross H."/>
        </authorList>
    </citation>
    <scope>NUCLEOTIDE SEQUENCE [LARGE SCALE GENOMIC DNA]</scope>
    <source>
        <strain evidence="4 5">DSMZ 26121</strain>
    </source>
</reference>
<dbReference type="InterPro" id="IPR003325">
    <property type="entry name" value="TerD"/>
</dbReference>
<dbReference type="InterPro" id="IPR051324">
    <property type="entry name" value="Stress/Tellurium_Resist"/>
</dbReference>
<evidence type="ECO:0000313" key="3">
    <source>
        <dbReference type="EMBL" id="MBB3220821.1"/>
    </source>
</evidence>
<dbReference type="Proteomes" id="UP000584325">
    <property type="component" value="Unassembled WGS sequence"/>
</dbReference>
<evidence type="ECO:0000313" key="6">
    <source>
        <dbReference type="Proteomes" id="UP000584325"/>
    </source>
</evidence>
<dbReference type="EMBL" id="JACHXS010000002">
    <property type="protein sequence ID" value="MBB3220821.1"/>
    <property type="molecule type" value="Genomic_DNA"/>
</dbReference>
<evidence type="ECO:0000313" key="4">
    <source>
        <dbReference type="EMBL" id="QCP11712.1"/>
    </source>
</evidence>
<dbReference type="PANTHER" id="PTHR32097">
    <property type="entry name" value="CAMP-BINDING PROTEIN 1-RELATED"/>
    <property type="match status" value="1"/>
</dbReference>
<name>A0A4P8HSR5_9BURK</name>
<dbReference type="Gene3D" id="2.60.60.30">
    <property type="entry name" value="sav2460 like domains"/>
    <property type="match status" value="1"/>
</dbReference>
<dbReference type="PANTHER" id="PTHR32097:SF3">
    <property type="entry name" value="TELLURITE RESISTANCE PROTEIN"/>
    <property type="match status" value="1"/>
</dbReference>
<dbReference type="Proteomes" id="UP000298763">
    <property type="component" value="Chromosome"/>
</dbReference>
<proteinExistence type="predicted"/>